<keyword evidence="2" id="KW-0805">Transcription regulation</keyword>
<evidence type="ECO:0000256" key="1">
    <source>
        <dbReference type="ARBA" id="ARBA00022491"/>
    </source>
</evidence>
<dbReference type="PROSITE" id="PS50937">
    <property type="entry name" value="HTH_MERR_2"/>
    <property type="match status" value="1"/>
</dbReference>
<evidence type="ECO:0000256" key="4">
    <source>
        <dbReference type="ARBA" id="ARBA00023163"/>
    </source>
</evidence>
<dbReference type="PANTHER" id="PTHR30204">
    <property type="entry name" value="REDOX-CYCLING DRUG-SENSING TRANSCRIPTIONAL ACTIVATOR SOXR"/>
    <property type="match status" value="1"/>
</dbReference>
<dbReference type="SMART" id="SM00422">
    <property type="entry name" value="HTH_MERR"/>
    <property type="match status" value="1"/>
</dbReference>
<dbReference type="InterPro" id="IPR009061">
    <property type="entry name" value="DNA-bd_dom_put_sf"/>
</dbReference>
<evidence type="ECO:0000313" key="6">
    <source>
        <dbReference type="EMBL" id="GED68101.1"/>
    </source>
</evidence>
<evidence type="ECO:0000259" key="5">
    <source>
        <dbReference type="PROSITE" id="PS50937"/>
    </source>
</evidence>
<dbReference type="Proteomes" id="UP000319578">
    <property type="component" value="Unassembled WGS sequence"/>
</dbReference>
<organism evidence="6 7">
    <name type="scientific">Brevibacillus reuszeri</name>
    <dbReference type="NCBI Taxonomy" id="54915"/>
    <lineage>
        <taxon>Bacteria</taxon>
        <taxon>Bacillati</taxon>
        <taxon>Bacillota</taxon>
        <taxon>Bacilli</taxon>
        <taxon>Bacillales</taxon>
        <taxon>Paenibacillaceae</taxon>
        <taxon>Brevibacillus</taxon>
    </lineage>
</organism>
<name>A0ABQ0TJM7_9BACL</name>
<dbReference type="SUPFAM" id="SSF46955">
    <property type="entry name" value="Putative DNA-binding domain"/>
    <property type="match status" value="1"/>
</dbReference>
<keyword evidence="3" id="KW-0238">DNA-binding</keyword>
<dbReference type="EMBL" id="BJON01000006">
    <property type="protein sequence ID" value="GED68101.1"/>
    <property type="molecule type" value="Genomic_DNA"/>
</dbReference>
<dbReference type="InterPro" id="IPR000551">
    <property type="entry name" value="MerR-type_HTH_dom"/>
</dbReference>
<feature type="domain" description="HTH merR-type" evidence="5">
    <location>
        <begin position="1"/>
        <end position="71"/>
    </location>
</feature>
<dbReference type="Pfam" id="PF13411">
    <property type="entry name" value="MerR_1"/>
    <property type="match status" value="1"/>
</dbReference>
<comment type="caution">
    <text evidence="6">The sequence shown here is derived from an EMBL/GenBank/DDBJ whole genome shotgun (WGS) entry which is preliminary data.</text>
</comment>
<accession>A0ABQ0TJM7</accession>
<sequence length="154" mass="18281">MYRIEEVAQKTHMTKRALRYYEELGLVSPSGRTDSGYRMYTDADVEQILHVKDIRDLLGASLAEIKDMMELSRFYDEQRDYYNLHYKDREPHGVELLKRIETLKTLEETLTSQRTFLQNKMSRMAELLKSYDEKLDRIVNKKNELEAKHQGGNN</sequence>
<evidence type="ECO:0000313" key="7">
    <source>
        <dbReference type="Proteomes" id="UP000319578"/>
    </source>
</evidence>
<dbReference type="Gene3D" id="1.10.1660.10">
    <property type="match status" value="1"/>
</dbReference>
<reference evidence="6 7" key="1">
    <citation type="submission" date="2019-06" db="EMBL/GenBank/DDBJ databases">
        <title>Whole genome shotgun sequence of Brevibacillus reuszeri NBRC 15719.</title>
        <authorList>
            <person name="Hosoyama A."/>
            <person name="Uohara A."/>
            <person name="Ohji S."/>
            <person name="Ichikawa N."/>
        </authorList>
    </citation>
    <scope>NUCLEOTIDE SEQUENCE [LARGE SCALE GENOMIC DNA]</scope>
    <source>
        <strain evidence="6 7">NBRC 15719</strain>
    </source>
</reference>
<dbReference type="RefSeq" id="WP_049736554.1">
    <property type="nucleotide sequence ID" value="NZ_BJON01000006.1"/>
</dbReference>
<keyword evidence="7" id="KW-1185">Reference proteome</keyword>
<proteinExistence type="predicted"/>
<keyword evidence="4" id="KW-0804">Transcription</keyword>
<dbReference type="InterPro" id="IPR047057">
    <property type="entry name" value="MerR_fam"/>
</dbReference>
<evidence type="ECO:0000256" key="3">
    <source>
        <dbReference type="ARBA" id="ARBA00023125"/>
    </source>
</evidence>
<dbReference type="PANTHER" id="PTHR30204:SF69">
    <property type="entry name" value="MERR-FAMILY TRANSCRIPTIONAL REGULATOR"/>
    <property type="match status" value="1"/>
</dbReference>
<keyword evidence="1" id="KW-0678">Repressor</keyword>
<gene>
    <name evidence="6" type="ORF">BRE01_18030</name>
</gene>
<evidence type="ECO:0000256" key="2">
    <source>
        <dbReference type="ARBA" id="ARBA00023015"/>
    </source>
</evidence>
<protein>
    <submittedName>
        <fullName evidence="6">MerR family transcriptional regulator</fullName>
    </submittedName>
</protein>